<keyword evidence="7" id="KW-1185">Reference proteome</keyword>
<dbReference type="PRINTS" id="PR00160">
    <property type="entry name" value="GLUTAREDOXIN"/>
</dbReference>
<feature type="non-terminal residue" evidence="6">
    <location>
        <position position="1"/>
    </location>
</feature>
<evidence type="ECO:0000256" key="3">
    <source>
        <dbReference type="ARBA" id="ARBA00023157"/>
    </source>
</evidence>
<feature type="domain" description="Glutaredoxin" evidence="5">
    <location>
        <begin position="1"/>
        <end position="64"/>
    </location>
</feature>
<sequence>LFSKTYCPYCLAAKQVLNRYPDMKPRYHVIEVDLRPDADRIKAYLTKKTGQSTFPNIFIDGKSVGGSSDLAAMDADKRLSKLFHKMGI</sequence>
<evidence type="ECO:0000256" key="1">
    <source>
        <dbReference type="ARBA" id="ARBA00022448"/>
    </source>
</evidence>
<proteinExistence type="predicted"/>
<dbReference type="PANTHER" id="PTHR45694:SF18">
    <property type="entry name" value="GLUTAREDOXIN-1-RELATED"/>
    <property type="match status" value="1"/>
</dbReference>
<dbReference type="InterPro" id="IPR011899">
    <property type="entry name" value="Glutaredoxin_euk/vir"/>
</dbReference>
<dbReference type="Gene3D" id="3.40.30.10">
    <property type="entry name" value="Glutaredoxin"/>
    <property type="match status" value="1"/>
</dbReference>
<reference evidence="7" key="1">
    <citation type="journal article" date="2018" name="Nat. Microbiol.">
        <title>Leveraging single-cell genomics to expand the fungal tree of life.</title>
        <authorList>
            <person name="Ahrendt S.R."/>
            <person name="Quandt C.A."/>
            <person name="Ciobanu D."/>
            <person name="Clum A."/>
            <person name="Salamov A."/>
            <person name="Andreopoulos B."/>
            <person name="Cheng J.F."/>
            <person name="Woyke T."/>
            <person name="Pelin A."/>
            <person name="Henrissat B."/>
            <person name="Reynolds N.K."/>
            <person name="Benny G.L."/>
            <person name="Smith M.E."/>
            <person name="James T.Y."/>
            <person name="Grigoriev I.V."/>
        </authorList>
    </citation>
    <scope>NUCLEOTIDE SEQUENCE [LARGE SCALE GENOMIC DNA]</scope>
    <source>
        <strain evidence="7">Benny S71-1</strain>
    </source>
</reference>
<dbReference type="GO" id="GO:0034599">
    <property type="term" value="P:cellular response to oxidative stress"/>
    <property type="evidence" value="ECO:0007669"/>
    <property type="project" value="TreeGrafter"/>
</dbReference>
<dbReference type="Pfam" id="PF00462">
    <property type="entry name" value="Glutaredoxin"/>
    <property type="match status" value="1"/>
</dbReference>
<name>A0A4P9YWM3_9FUNG</name>
<dbReference type="PROSITE" id="PS00195">
    <property type="entry name" value="GLUTAREDOXIN_1"/>
    <property type="match status" value="1"/>
</dbReference>
<keyword evidence="3" id="KW-1015">Disulfide bond</keyword>
<keyword evidence="4" id="KW-0676">Redox-active center</keyword>
<evidence type="ECO:0000313" key="7">
    <source>
        <dbReference type="Proteomes" id="UP000278143"/>
    </source>
</evidence>
<keyword evidence="2" id="KW-0249">Electron transport</keyword>
<dbReference type="PROSITE" id="PS51354">
    <property type="entry name" value="GLUTAREDOXIN_2"/>
    <property type="match status" value="1"/>
</dbReference>
<dbReference type="Proteomes" id="UP000278143">
    <property type="component" value="Unassembled WGS sequence"/>
</dbReference>
<dbReference type="OrthoDB" id="423313at2759"/>
<dbReference type="InterPro" id="IPR036249">
    <property type="entry name" value="Thioredoxin-like_sf"/>
</dbReference>
<dbReference type="EMBL" id="KZ990232">
    <property type="protein sequence ID" value="RKP24426.1"/>
    <property type="molecule type" value="Genomic_DNA"/>
</dbReference>
<evidence type="ECO:0000313" key="6">
    <source>
        <dbReference type="EMBL" id="RKP24426.1"/>
    </source>
</evidence>
<evidence type="ECO:0000256" key="2">
    <source>
        <dbReference type="ARBA" id="ARBA00022982"/>
    </source>
</evidence>
<dbReference type="GO" id="GO:0005737">
    <property type="term" value="C:cytoplasm"/>
    <property type="evidence" value="ECO:0007669"/>
    <property type="project" value="TreeGrafter"/>
</dbReference>
<keyword evidence="1" id="KW-0813">Transport</keyword>
<feature type="non-terminal residue" evidence="6">
    <location>
        <position position="88"/>
    </location>
</feature>
<gene>
    <name evidence="6" type="ORF">SYNPS1DRAFT_10936</name>
</gene>
<evidence type="ECO:0000256" key="4">
    <source>
        <dbReference type="ARBA" id="ARBA00023284"/>
    </source>
</evidence>
<evidence type="ECO:0000259" key="5">
    <source>
        <dbReference type="Pfam" id="PF00462"/>
    </source>
</evidence>
<protein>
    <submittedName>
        <fullName evidence="6">Thioredoxin-like protein</fullName>
    </submittedName>
</protein>
<dbReference type="SUPFAM" id="SSF52833">
    <property type="entry name" value="Thioredoxin-like"/>
    <property type="match status" value="1"/>
</dbReference>
<dbReference type="AlphaFoldDB" id="A0A4P9YWM3"/>
<dbReference type="InterPro" id="IPR014025">
    <property type="entry name" value="Glutaredoxin_subgr"/>
</dbReference>
<dbReference type="GO" id="GO:0015038">
    <property type="term" value="F:glutathione disulfide oxidoreductase activity"/>
    <property type="evidence" value="ECO:0007669"/>
    <property type="project" value="TreeGrafter"/>
</dbReference>
<dbReference type="InterPro" id="IPR011767">
    <property type="entry name" value="GLR_AS"/>
</dbReference>
<dbReference type="PANTHER" id="PTHR45694">
    <property type="entry name" value="GLUTAREDOXIN 2"/>
    <property type="match status" value="1"/>
</dbReference>
<dbReference type="InterPro" id="IPR002109">
    <property type="entry name" value="Glutaredoxin"/>
</dbReference>
<accession>A0A4P9YWM3</accession>
<dbReference type="CDD" id="cd03419">
    <property type="entry name" value="GRX_GRXh_1_2_like"/>
    <property type="match status" value="1"/>
</dbReference>
<organism evidence="6 7">
    <name type="scientific">Syncephalis pseudoplumigaleata</name>
    <dbReference type="NCBI Taxonomy" id="1712513"/>
    <lineage>
        <taxon>Eukaryota</taxon>
        <taxon>Fungi</taxon>
        <taxon>Fungi incertae sedis</taxon>
        <taxon>Zoopagomycota</taxon>
        <taxon>Zoopagomycotina</taxon>
        <taxon>Zoopagomycetes</taxon>
        <taxon>Zoopagales</taxon>
        <taxon>Piptocephalidaceae</taxon>
        <taxon>Syncephalis</taxon>
    </lineage>
</organism>
<dbReference type="NCBIfam" id="TIGR02180">
    <property type="entry name" value="GRX_euk"/>
    <property type="match status" value="1"/>
</dbReference>